<dbReference type="GO" id="GO:0016491">
    <property type="term" value="F:oxidoreductase activity"/>
    <property type="evidence" value="ECO:0007669"/>
    <property type="project" value="UniProtKB-KW"/>
</dbReference>
<evidence type="ECO:0000256" key="3">
    <source>
        <dbReference type="ARBA" id="ARBA00023157"/>
    </source>
</evidence>
<dbReference type="Pfam" id="PF01323">
    <property type="entry name" value="DSBA"/>
    <property type="match status" value="1"/>
</dbReference>
<dbReference type="InterPro" id="IPR041205">
    <property type="entry name" value="ScsC_N"/>
</dbReference>
<dbReference type="CDD" id="cd03023">
    <property type="entry name" value="DsbA_Com1_like"/>
    <property type="match status" value="1"/>
</dbReference>
<dbReference type="Gene3D" id="3.40.30.10">
    <property type="entry name" value="Glutaredoxin"/>
    <property type="match status" value="1"/>
</dbReference>
<dbReference type="AlphaFoldDB" id="A0A5B2V769"/>
<dbReference type="PROSITE" id="PS51352">
    <property type="entry name" value="THIOREDOXIN_2"/>
    <property type="match status" value="1"/>
</dbReference>
<evidence type="ECO:0000313" key="8">
    <source>
        <dbReference type="Proteomes" id="UP000323142"/>
    </source>
</evidence>
<reference evidence="7 8" key="1">
    <citation type="submission" date="2019-09" db="EMBL/GenBank/DDBJ databases">
        <title>Salinarimonas rosea gen. nov., sp. nov., a new member of the a-2 subgroup of the Proteobacteria.</title>
        <authorList>
            <person name="Liu J."/>
        </authorList>
    </citation>
    <scope>NUCLEOTIDE SEQUENCE [LARGE SCALE GENOMIC DNA]</scope>
    <source>
        <strain evidence="7 8">BN140002</strain>
    </source>
</reference>
<dbReference type="SUPFAM" id="SSF52833">
    <property type="entry name" value="Thioredoxin-like"/>
    <property type="match status" value="1"/>
</dbReference>
<dbReference type="PANTHER" id="PTHR13887">
    <property type="entry name" value="GLUTATHIONE S-TRANSFERASE KAPPA"/>
    <property type="match status" value="1"/>
</dbReference>
<dbReference type="InterPro" id="IPR036249">
    <property type="entry name" value="Thioredoxin-like_sf"/>
</dbReference>
<evidence type="ECO:0000256" key="5">
    <source>
        <dbReference type="SAM" id="SignalP"/>
    </source>
</evidence>
<keyword evidence="1 5" id="KW-0732">Signal</keyword>
<dbReference type="RefSeq" id="WP_149820919.1">
    <property type="nucleotide sequence ID" value="NZ_VUOA01000036.1"/>
</dbReference>
<feature type="chain" id="PRO_5022797624" evidence="5">
    <location>
        <begin position="24"/>
        <end position="255"/>
    </location>
</feature>
<feature type="signal peptide" evidence="5">
    <location>
        <begin position="1"/>
        <end position="23"/>
    </location>
</feature>
<dbReference type="InterPro" id="IPR001853">
    <property type="entry name" value="DSBA-like_thioredoxin_dom"/>
</dbReference>
<dbReference type="Proteomes" id="UP000323142">
    <property type="component" value="Unassembled WGS sequence"/>
</dbReference>
<keyword evidence="2" id="KW-0560">Oxidoreductase</keyword>
<name>A0A5B2V769_9HYPH</name>
<accession>A0A5B2V769</accession>
<gene>
    <name evidence="7" type="ORF">F0L46_20180</name>
</gene>
<comment type="caution">
    <text evidence="7">The sequence shown here is derived from an EMBL/GenBank/DDBJ whole genome shotgun (WGS) entry which is preliminary data.</text>
</comment>
<dbReference type="EMBL" id="VUOA01000036">
    <property type="protein sequence ID" value="KAA2235333.1"/>
    <property type="molecule type" value="Genomic_DNA"/>
</dbReference>
<sequence>MLARTLLPGLALALALSTAPAGAQTAPFNPEQRRAIEGIVKDYLLAHPELLQEVFAELEKRQGEAQRTAQADALQSERARLLDSSRDHIGGNPAGDVTLVEFTDYNCGFCKRALGDIKAMIKSDPKLKVVFKDFPVLGPGSVEAARVSAAARMQLKADRQFDFHTRLMETKGPVNGERALTLAKEMGLDMGRLQKDMDGADVKESIQTNVMLGDKLGLTGTPAFIVGDEVIFGAVGLEPLRKAVDNTRKCGKATC</sequence>
<proteinExistence type="predicted"/>
<dbReference type="OrthoDB" id="9780147at2"/>
<evidence type="ECO:0000256" key="4">
    <source>
        <dbReference type="ARBA" id="ARBA00023284"/>
    </source>
</evidence>
<feature type="domain" description="Thioredoxin" evidence="6">
    <location>
        <begin position="13"/>
        <end position="249"/>
    </location>
</feature>
<evidence type="ECO:0000313" key="7">
    <source>
        <dbReference type="EMBL" id="KAA2235333.1"/>
    </source>
</evidence>
<keyword evidence="4" id="KW-0676">Redox-active center</keyword>
<evidence type="ECO:0000256" key="2">
    <source>
        <dbReference type="ARBA" id="ARBA00023002"/>
    </source>
</evidence>
<evidence type="ECO:0000259" key="6">
    <source>
        <dbReference type="PROSITE" id="PS51352"/>
    </source>
</evidence>
<keyword evidence="3" id="KW-1015">Disulfide bond</keyword>
<organism evidence="7 8">
    <name type="scientific">Salinarimonas soli</name>
    <dbReference type="NCBI Taxonomy" id="1638099"/>
    <lineage>
        <taxon>Bacteria</taxon>
        <taxon>Pseudomonadati</taxon>
        <taxon>Pseudomonadota</taxon>
        <taxon>Alphaproteobacteria</taxon>
        <taxon>Hyphomicrobiales</taxon>
        <taxon>Salinarimonadaceae</taxon>
        <taxon>Salinarimonas</taxon>
    </lineage>
</organism>
<dbReference type="PANTHER" id="PTHR13887:SF14">
    <property type="entry name" value="DISULFIDE BOND FORMATION PROTEIN D"/>
    <property type="match status" value="1"/>
</dbReference>
<dbReference type="Pfam" id="PF18312">
    <property type="entry name" value="ScsC_N"/>
    <property type="match status" value="1"/>
</dbReference>
<dbReference type="InterPro" id="IPR013766">
    <property type="entry name" value="Thioredoxin_domain"/>
</dbReference>
<protein>
    <submittedName>
        <fullName evidence="7">DsbA family protein</fullName>
    </submittedName>
</protein>
<evidence type="ECO:0000256" key="1">
    <source>
        <dbReference type="ARBA" id="ARBA00022729"/>
    </source>
</evidence>
<reference evidence="7 8" key="2">
    <citation type="submission" date="2019-09" db="EMBL/GenBank/DDBJ databases">
        <authorList>
            <person name="Jin C."/>
        </authorList>
    </citation>
    <scope>NUCLEOTIDE SEQUENCE [LARGE SCALE GENOMIC DNA]</scope>
    <source>
        <strain evidence="7 8">BN140002</strain>
    </source>
</reference>
<keyword evidence="8" id="KW-1185">Reference proteome</keyword>